<sequence length="61" mass="6783">MAFEVQDKTQSVLNSACAGSEGVRPEAESRGKTASPRELTSVSDWGEWAQPTHLRPERRRV</sequence>
<dbReference type="Proteomes" id="UP000234505">
    <property type="component" value="Unassembled WGS sequence"/>
</dbReference>
<evidence type="ECO:0000313" key="2">
    <source>
        <dbReference type="EMBL" id="PLL42119.1"/>
    </source>
</evidence>
<dbReference type="EMBL" id="PIDS01000215">
    <property type="protein sequence ID" value="PLL42119.1"/>
    <property type="molecule type" value="Genomic_DNA"/>
</dbReference>
<dbReference type="AlphaFoldDB" id="A0A2J4RFL6"/>
<gene>
    <name evidence="2" type="ORF">CWN50_08935</name>
</gene>
<proteinExistence type="predicted"/>
<accession>A0A2J4RFL6</accession>
<organism evidence="2 3">
    <name type="scientific">Klebsiella michiganensis</name>
    <dbReference type="NCBI Taxonomy" id="1134687"/>
    <lineage>
        <taxon>Bacteria</taxon>
        <taxon>Pseudomonadati</taxon>
        <taxon>Pseudomonadota</taxon>
        <taxon>Gammaproteobacteria</taxon>
        <taxon>Enterobacterales</taxon>
        <taxon>Enterobacteriaceae</taxon>
        <taxon>Klebsiella/Raoultella group</taxon>
        <taxon>Klebsiella</taxon>
    </lineage>
</organism>
<evidence type="ECO:0000313" key="3">
    <source>
        <dbReference type="Proteomes" id="UP000234505"/>
    </source>
</evidence>
<name>A0A2J4RFL6_9ENTR</name>
<feature type="region of interest" description="Disordered" evidence="1">
    <location>
        <begin position="1"/>
        <end position="61"/>
    </location>
</feature>
<reference evidence="2 3" key="1">
    <citation type="submission" date="2017-11" db="EMBL/GenBank/DDBJ databases">
        <authorList>
            <person name="Han C.G."/>
        </authorList>
    </citation>
    <scope>NUCLEOTIDE SEQUENCE [LARGE SCALE GENOMIC DNA]</scope>
    <source>
        <strain evidence="2 3">A11</strain>
    </source>
</reference>
<evidence type="ECO:0000256" key="1">
    <source>
        <dbReference type="SAM" id="MobiDB-lite"/>
    </source>
</evidence>
<comment type="caution">
    <text evidence="2">The sequence shown here is derived from an EMBL/GenBank/DDBJ whole genome shotgun (WGS) entry which is preliminary data.</text>
</comment>
<reference evidence="2 3" key="2">
    <citation type="submission" date="2018-01" db="EMBL/GenBank/DDBJ databases">
        <title>Genomic study of Klebsiella pneumoniae.</title>
        <authorList>
            <person name="Yang Y."/>
            <person name="Bicalho R."/>
        </authorList>
    </citation>
    <scope>NUCLEOTIDE SEQUENCE [LARGE SCALE GENOMIC DNA]</scope>
    <source>
        <strain evidence="2 3">A11</strain>
    </source>
</reference>
<protein>
    <submittedName>
        <fullName evidence="2">Uncharacterized protein</fullName>
    </submittedName>
</protein>